<evidence type="ECO:0008006" key="3">
    <source>
        <dbReference type="Google" id="ProtNLM"/>
    </source>
</evidence>
<organism evidence="1 2">
    <name type="scientific">Corynebacterium renale</name>
    <dbReference type="NCBI Taxonomy" id="1724"/>
    <lineage>
        <taxon>Bacteria</taxon>
        <taxon>Bacillati</taxon>
        <taxon>Actinomycetota</taxon>
        <taxon>Actinomycetes</taxon>
        <taxon>Mycobacteriales</taxon>
        <taxon>Corynebacteriaceae</taxon>
        <taxon>Corynebacterium</taxon>
    </lineage>
</organism>
<evidence type="ECO:0000313" key="2">
    <source>
        <dbReference type="Proteomes" id="UP000221653"/>
    </source>
</evidence>
<reference evidence="1 2" key="1">
    <citation type="submission" date="2017-10" db="EMBL/GenBank/DDBJ databases">
        <title>Sequencing the genomes of 1000 actinobacteria strains.</title>
        <authorList>
            <person name="Klenk H.-P."/>
        </authorList>
    </citation>
    <scope>NUCLEOTIDE SEQUENCE [LARGE SCALE GENOMIC DNA]</scope>
    <source>
        <strain evidence="1 2">DSM 20688</strain>
    </source>
</reference>
<dbReference type="EMBL" id="PDJF01000001">
    <property type="protein sequence ID" value="PFG27065.1"/>
    <property type="molecule type" value="Genomic_DNA"/>
</dbReference>
<proteinExistence type="predicted"/>
<gene>
    <name evidence="1" type="ORF">ATK06_0113</name>
</gene>
<name>A0A2A9DLK9_9CORY</name>
<protein>
    <recommendedName>
        <fullName evidence="3">Bacteriocin biosynthesis cyclodehydratase domain-containing protein</fullName>
    </recommendedName>
</protein>
<accession>A0A2A9DLK9</accession>
<dbReference type="AlphaFoldDB" id="A0A2A9DLK9"/>
<dbReference type="Proteomes" id="UP000221653">
    <property type="component" value="Unassembled WGS sequence"/>
</dbReference>
<dbReference type="Gene3D" id="3.40.50.720">
    <property type="entry name" value="NAD(P)-binding Rossmann-like Domain"/>
    <property type="match status" value="1"/>
</dbReference>
<comment type="caution">
    <text evidence="1">The sequence shown here is derived from an EMBL/GenBank/DDBJ whole genome shotgun (WGS) entry which is preliminary data.</text>
</comment>
<sequence length="337" mass="36845">MIEVCYKVGKPRIGRGKLYIVDTQGVRGMEEKLTLARGTHVIVRNRHEVQWGLDATQSGILPVGRALAAHVAAVFLTLRRTPLTLPEVVARLEKCGIDAWLARVMIDDLRSYRIIIPVPRPNRRVLLLGRSMTANVMADILRHAGVLVERTEAGFPDDYMLKTMAKPTTDPVIVVDRAAHFELLAPWLHAKAQTVVPVNLVDSTGVIGPLRLDGEGPCVLCSMLHQVETDPRWVHVVRQTPLGAPTPQPAFAYAVAARAAWWVQTLLDAPFPPGAPVQRLHPGFVETFSPLTGEVSAATMQTHRRCYVCFHLNDSAGRISAGTAQEIPATAGQTPAT</sequence>
<evidence type="ECO:0000313" key="1">
    <source>
        <dbReference type="EMBL" id="PFG27065.1"/>
    </source>
</evidence>
<keyword evidence="2" id="KW-1185">Reference proteome</keyword>